<evidence type="ECO:0000256" key="12">
    <source>
        <dbReference type="ARBA" id="ARBA00039702"/>
    </source>
</evidence>
<gene>
    <name evidence="15" type="ORF">VO56_00560</name>
</gene>
<feature type="transmembrane region" description="Helical" evidence="14">
    <location>
        <begin position="294"/>
        <end position="314"/>
    </location>
</feature>
<feature type="transmembrane region" description="Helical" evidence="14">
    <location>
        <begin position="12"/>
        <end position="38"/>
    </location>
</feature>
<comment type="function">
    <text evidence="10">The phosphoenolpyruvate-dependent sugar phosphotransferase system (sugar PTS), a major carbohydrate active transport system, catalyzes the phosphorylation of incoming sugar substrates concomitantly with their translocation across the cell membrane. The enzyme II UlaABC PTS system is involved in ascorbate transport.</text>
</comment>
<name>A0A0D5ZJ70_9BACT</name>
<proteinExistence type="inferred from homology"/>
<feature type="transmembrane region" description="Helical" evidence="14">
    <location>
        <begin position="467"/>
        <end position="490"/>
    </location>
</feature>
<dbReference type="PANTHER" id="PTHR33843">
    <property type="entry name" value="ASCORBATE-SPECIFIC PTS SYSTEM EIIC COMPONENT"/>
    <property type="match status" value="1"/>
</dbReference>
<keyword evidence="6" id="KW-0598">Phosphotransferase system</keyword>
<keyword evidence="9 14" id="KW-0472">Membrane</keyword>
<dbReference type="GO" id="GO:0009401">
    <property type="term" value="P:phosphoenolpyruvate-dependent sugar phosphotransferase system"/>
    <property type="evidence" value="ECO:0007669"/>
    <property type="project" value="UniProtKB-KW"/>
</dbReference>
<keyword evidence="5" id="KW-0762">Sugar transport</keyword>
<evidence type="ECO:0000256" key="11">
    <source>
        <dbReference type="ARBA" id="ARBA00038218"/>
    </source>
</evidence>
<comment type="similarity">
    <text evidence="11">Belongs to the UlaA family.</text>
</comment>
<dbReference type="EMBL" id="CP011021">
    <property type="protein sequence ID" value="AKA49772.1"/>
    <property type="molecule type" value="Genomic_DNA"/>
</dbReference>
<evidence type="ECO:0000256" key="3">
    <source>
        <dbReference type="ARBA" id="ARBA00022448"/>
    </source>
</evidence>
<keyword evidence="7 14" id="KW-0812">Transmembrane</keyword>
<dbReference type="NCBIfam" id="NF006924">
    <property type="entry name" value="PRK09410.2-2"/>
    <property type="match status" value="1"/>
</dbReference>
<evidence type="ECO:0000256" key="7">
    <source>
        <dbReference type="ARBA" id="ARBA00022692"/>
    </source>
</evidence>
<dbReference type="Pfam" id="PF03611">
    <property type="entry name" value="EIIC-GAT"/>
    <property type="match status" value="1"/>
</dbReference>
<feature type="transmembrane region" description="Helical" evidence="14">
    <location>
        <begin position="408"/>
        <end position="428"/>
    </location>
</feature>
<evidence type="ECO:0000256" key="13">
    <source>
        <dbReference type="ARBA" id="ARBA00042859"/>
    </source>
</evidence>
<evidence type="ECO:0000256" key="9">
    <source>
        <dbReference type="ARBA" id="ARBA00023136"/>
    </source>
</evidence>
<evidence type="ECO:0000256" key="10">
    <source>
        <dbReference type="ARBA" id="ARBA00037387"/>
    </source>
</evidence>
<dbReference type="KEGG" id="mgb:VO56_00560"/>
<evidence type="ECO:0000256" key="6">
    <source>
        <dbReference type="ARBA" id="ARBA00022683"/>
    </source>
</evidence>
<comment type="subcellular location">
    <subcellularLocation>
        <location evidence="1">Cell membrane</location>
        <topology evidence="1">Multi-pass membrane protein</topology>
    </subcellularLocation>
</comment>
<comment type="subunit">
    <text evidence="2">Homodimer.</text>
</comment>
<dbReference type="Proteomes" id="UP000032722">
    <property type="component" value="Chromosome"/>
</dbReference>
<dbReference type="HOGENOM" id="CLU_031784_1_2_14"/>
<protein>
    <recommendedName>
        <fullName evidence="12">Ascorbate-specific PTS system EIIC component</fullName>
    </recommendedName>
    <alternativeName>
        <fullName evidence="13">Ascorbate-specific permease IIC component UlaA</fullName>
    </alternativeName>
</protein>
<feature type="transmembrane region" description="Helical" evidence="14">
    <location>
        <begin position="58"/>
        <end position="82"/>
    </location>
</feature>
<sequence>MSKMTDSTKKTIKTLAILFAVIAVFVVGMLITMTIAHFSLKDGTGFNGAGVVFYLKRVIIDNFLGVNAFLIGSIVFIGYLVLGRGIRDAILGFIKSAIGILVLSIGSGILVGMSKEIFVQISKLGAGVTSLDPYTGWTSAENFLKALNGQNVSAFISYALLIGFAINLTLVVFRRWTNVHSIMLTGHVMFQQSAMVVAGTTVSLFLSNTALSYGAQTGIILISGLILGLYWGIGSTATIKGSDAVTQGAGFCVGHQQMLGLSLAYKIGRFFGKKEQSAENMVLPKKLKVFEDNIFTQSLIMLILFTILIAIIAAKNPIGSVFDGQSYKWTKVLLPNWAVDGNVFFIFNILLGALKLVGSILVIQTGVRMFVSELQQSFQGITEKVAPGAVVAVDVAATYGFSSNSVTYGFVSGTIAQFIATGLLIGLSQINFGPHFKLDITIPLFITLFFNSGSIGVFANASGGFKAALIVPAIFGFGEILLSSLGLSLLKMHEAFVQNAPKVSDAAHVFGTGYLGMFDWNVFFAPMMGFGSLHPVVGGIVFTGAIGSLVAFSQIVDSGRQSEPTFLQKMFKLNIQTYNH</sequence>
<reference evidence="15 16" key="1">
    <citation type="journal article" date="2015" name="Genome Announc.">
        <title>Complete Genome Sequence of Mycoplasma meleagridis, a Possible Emerging Pathogen in Chickens.</title>
        <authorList>
            <person name="Abolnik C."/>
        </authorList>
    </citation>
    <scope>NUCLEOTIDE SEQUENCE [LARGE SCALE GENOMIC DNA]</scope>
    <source>
        <strain evidence="15 16">B2096 8B</strain>
    </source>
</reference>
<feature type="transmembrane region" description="Helical" evidence="14">
    <location>
        <begin position="188"/>
        <end position="207"/>
    </location>
</feature>
<evidence type="ECO:0000256" key="2">
    <source>
        <dbReference type="ARBA" id="ARBA00011738"/>
    </source>
</evidence>
<feature type="transmembrane region" description="Helical" evidence="14">
    <location>
        <begin position="89"/>
        <end position="113"/>
    </location>
</feature>
<dbReference type="NCBIfam" id="NF006925">
    <property type="entry name" value="PRK09410.2-3"/>
    <property type="match status" value="1"/>
</dbReference>
<dbReference type="AlphaFoldDB" id="A0A0D5ZJ70"/>
<organism evidence="16">
    <name type="scientific">Mycoplasmopsis gallinacea</name>
    <dbReference type="NCBI Taxonomy" id="29556"/>
    <lineage>
        <taxon>Bacteria</taxon>
        <taxon>Bacillati</taxon>
        <taxon>Mycoplasmatota</taxon>
        <taxon>Mycoplasmoidales</taxon>
        <taxon>Metamycoplasmataceae</taxon>
        <taxon>Mycoplasmopsis</taxon>
    </lineage>
</organism>
<keyword evidence="4" id="KW-1003">Cell membrane</keyword>
<evidence type="ECO:0000256" key="4">
    <source>
        <dbReference type="ARBA" id="ARBA00022475"/>
    </source>
</evidence>
<feature type="transmembrane region" description="Helical" evidence="14">
    <location>
        <begin position="155"/>
        <end position="176"/>
    </location>
</feature>
<evidence type="ECO:0000313" key="16">
    <source>
        <dbReference type="Proteomes" id="UP000032722"/>
    </source>
</evidence>
<evidence type="ECO:0000256" key="14">
    <source>
        <dbReference type="SAM" id="Phobius"/>
    </source>
</evidence>
<feature type="transmembrane region" description="Helical" evidence="14">
    <location>
        <begin position="343"/>
        <end position="363"/>
    </location>
</feature>
<keyword evidence="3" id="KW-0813">Transport</keyword>
<feature type="transmembrane region" description="Helical" evidence="14">
    <location>
        <begin position="213"/>
        <end position="233"/>
    </location>
</feature>
<dbReference type="GO" id="GO:0005886">
    <property type="term" value="C:plasma membrane"/>
    <property type="evidence" value="ECO:0007669"/>
    <property type="project" value="UniProtKB-SubCell"/>
</dbReference>
<feature type="transmembrane region" description="Helical" evidence="14">
    <location>
        <begin position="536"/>
        <end position="556"/>
    </location>
</feature>
<dbReference type="InterPro" id="IPR004703">
    <property type="entry name" value="PTS_sugar-sp_permease"/>
</dbReference>
<evidence type="ECO:0000256" key="1">
    <source>
        <dbReference type="ARBA" id="ARBA00004651"/>
    </source>
</evidence>
<accession>A0A0D5ZJ70</accession>
<evidence type="ECO:0000256" key="5">
    <source>
        <dbReference type="ARBA" id="ARBA00022597"/>
    </source>
</evidence>
<dbReference type="PATRIC" id="fig|29556.3.peg.110"/>
<feature type="transmembrane region" description="Helical" evidence="14">
    <location>
        <begin position="440"/>
        <end position="461"/>
    </location>
</feature>
<dbReference type="InterPro" id="IPR051562">
    <property type="entry name" value="Ascorbate-PTS_EIIC"/>
</dbReference>
<keyword evidence="8 14" id="KW-1133">Transmembrane helix</keyword>
<dbReference type="PANTHER" id="PTHR33843:SF4">
    <property type="entry name" value="ASCORBATE-SPECIFIC PTS SYSTEM EIIC COMPONENT"/>
    <property type="match status" value="1"/>
</dbReference>
<evidence type="ECO:0000256" key="8">
    <source>
        <dbReference type="ARBA" id="ARBA00022989"/>
    </source>
</evidence>
<evidence type="ECO:0000313" key="15">
    <source>
        <dbReference type="EMBL" id="AKA49772.1"/>
    </source>
</evidence>